<dbReference type="EMBL" id="RJJD01000023">
    <property type="protein sequence ID" value="RNI21798.1"/>
    <property type="molecule type" value="Genomic_DNA"/>
</dbReference>
<sequence length="63" mass="7066">MRVDTSGTLAPAKSMERSEIENRQLQTAIIVGPSHRLELCIYTNQKENNVVKELNCSSTTLFV</sequence>
<proteinExistence type="predicted"/>
<evidence type="ECO:0000313" key="2">
    <source>
        <dbReference type="Proteomes" id="UP000272117"/>
    </source>
</evidence>
<reference evidence="1 2" key="1">
    <citation type="submission" date="2018-11" db="EMBL/GenBank/DDBJ databases">
        <title>Rufibacter latericius sp. nov., isolated from water in Baiyang Lake.</title>
        <authorList>
            <person name="Yang Y."/>
        </authorList>
    </citation>
    <scope>NUCLEOTIDE SEQUENCE [LARGE SCALE GENOMIC DNA]</scope>
    <source>
        <strain evidence="1 2">R-22-1c-1</strain>
    </source>
</reference>
<organism evidence="1 2">
    <name type="scientific">Rufibacter latericius</name>
    <dbReference type="NCBI Taxonomy" id="2487040"/>
    <lineage>
        <taxon>Bacteria</taxon>
        <taxon>Pseudomonadati</taxon>
        <taxon>Bacteroidota</taxon>
        <taxon>Cytophagia</taxon>
        <taxon>Cytophagales</taxon>
        <taxon>Hymenobacteraceae</taxon>
        <taxon>Rufibacter</taxon>
    </lineage>
</organism>
<protein>
    <submittedName>
        <fullName evidence="1">Uncharacterized protein</fullName>
    </submittedName>
</protein>
<gene>
    <name evidence="1" type="ORF">EFB08_21870</name>
</gene>
<comment type="caution">
    <text evidence="1">The sequence shown here is derived from an EMBL/GenBank/DDBJ whole genome shotgun (WGS) entry which is preliminary data.</text>
</comment>
<dbReference type="Proteomes" id="UP000272117">
    <property type="component" value="Unassembled WGS sequence"/>
</dbReference>
<name>A0A3M9MB56_9BACT</name>
<keyword evidence="2" id="KW-1185">Reference proteome</keyword>
<accession>A0A3M9MB56</accession>
<dbReference type="AlphaFoldDB" id="A0A3M9MB56"/>
<evidence type="ECO:0000313" key="1">
    <source>
        <dbReference type="EMBL" id="RNI21798.1"/>
    </source>
</evidence>